<dbReference type="InterPro" id="IPR046920">
    <property type="entry name" value="ABC-3C_CTD1"/>
</dbReference>
<name>A0ABT2AAU5_9BURK</name>
<protein>
    <recommendedName>
        <fullName evidence="1">ABC-three component systems C-terminal domain-containing protein</fullName>
    </recommendedName>
</protein>
<dbReference type="EMBL" id="JANUGX010000026">
    <property type="protein sequence ID" value="MCS0591346.1"/>
    <property type="molecule type" value="Genomic_DNA"/>
</dbReference>
<comment type="caution">
    <text evidence="2">The sequence shown here is derived from an EMBL/GenBank/DDBJ whole genome shotgun (WGS) entry which is preliminary data.</text>
</comment>
<dbReference type="Proteomes" id="UP001205560">
    <property type="component" value="Unassembled WGS sequence"/>
</dbReference>
<keyword evidence="3" id="KW-1185">Reference proteome</keyword>
<dbReference type="RefSeq" id="WP_258847116.1">
    <property type="nucleotide sequence ID" value="NZ_JANUGX010000026.1"/>
</dbReference>
<accession>A0ABT2AAU5</accession>
<proteinExistence type="predicted"/>
<organism evidence="2 3">
    <name type="scientific">Massilia norwichensis</name>
    <dbReference type="NCBI Taxonomy" id="1442366"/>
    <lineage>
        <taxon>Bacteria</taxon>
        <taxon>Pseudomonadati</taxon>
        <taxon>Pseudomonadota</taxon>
        <taxon>Betaproteobacteria</taxon>
        <taxon>Burkholderiales</taxon>
        <taxon>Oxalobacteraceae</taxon>
        <taxon>Telluria group</taxon>
        <taxon>Massilia</taxon>
    </lineage>
</organism>
<evidence type="ECO:0000313" key="2">
    <source>
        <dbReference type="EMBL" id="MCS0591346.1"/>
    </source>
</evidence>
<sequence length="410" mass="46661">MSNDEDENYPATAVSTWSGYVYQGKIALYHSLKLINQGDKDFELQLDSTDDFAIYKNGAVLSAHQVKAKISGYRNGYIEALEKSSAIEFDRTKGISRYFHVSVQLNDTDDYTGKNGELVRFYAYGNNKYCGLGEIEVLTKEVIRKICASRSITMTEDLLHYNYCLLSEKISTKAVAIHRLVQDDREKANKAAYENRIAAQSLLDDILTKNPYNSTAYYAVELKAKLYSHLEDRLDQALPGMSDAAYARARRLFEHIRVADANEMKTLCQLMKPSERFSSIQKADIRSYSGLIEAMSIDPILKQFPHYVDAKKRFYLPTALDLPFLDDQEGCTSDLLGEMESNGDLLRLLFEYNHLIACRSTTSFVISTKYTHSDDMTDQEVKDRTDSNITKSFYLSIVTKEDAEARLNDK</sequence>
<evidence type="ECO:0000313" key="3">
    <source>
        <dbReference type="Proteomes" id="UP001205560"/>
    </source>
</evidence>
<gene>
    <name evidence="2" type="ORF">NX782_19330</name>
</gene>
<feature type="domain" description="ABC-three component systems C-terminal" evidence="1">
    <location>
        <begin position="119"/>
        <end position="359"/>
    </location>
</feature>
<evidence type="ECO:0000259" key="1">
    <source>
        <dbReference type="Pfam" id="PF20276"/>
    </source>
</evidence>
<reference evidence="2 3" key="1">
    <citation type="submission" date="2022-08" db="EMBL/GenBank/DDBJ databases">
        <title>Reclassification of Massilia species as members of the genera Telluria, Duganella, Pseudoduganella, Mokoshia gen. nov. and Zemynaea gen. nov. using orthogonal and non-orthogonal genome-based approaches.</title>
        <authorList>
            <person name="Bowman J.P."/>
        </authorList>
    </citation>
    <scope>NUCLEOTIDE SEQUENCE [LARGE SCALE GENOMIC DNA]</scope>
    <source>
        <strain evidence="2 3">LMG 28164</strain>
    </source>
</reference>
<dbReference type="Pfam" id="PF20276">
    <property type="entry name" value="CTD1"/>
    <property type="match status" value="1"/>
</dbReference>